<keyword evidence="2" id="KW-0812">Transmembrane</keyword>
<reference evidence="3 4" key="1">
    <citation type="submission" date="2023-03" db="EMBL/GenBank/DDBJ databases">
        <title>WGS of Gossypium arboreum.</title>
        <authorList>
            <person name="Yu D."/>
        </authorList>
    </citation>
    <scope>NUCLEOTIDE SEQUENCE [LARGE SCALE GENOMIC DNA]</scope>
    <source>
        <tissue evidence="3">Leaf</tissue>
    </source>
</reference>
<evidence type="ECO:0000256" key="1">
    <source>
        <dbReference type="SAM" id="MobiDB-lite"/>
    </source>
</evidence>
<dbReference type="Proteomes" id="UP001358586">
    <property type="component" value="Chromosome 13"/>
</dbReference>
<feature type="region of interest" description="Disordered" evidence="1">
    <location>
        <begin position="114"/>
        <end position="153"/>
    </location>
</feature>
<organism evidence="3 4">
    <name type="scientific">Gossypium arboreum</name>
    <name type="common">Tree cotton</name>
    <name type="synonym">Gossypium nanking</name>
    <dbReference type="NCBI Taxonomy" id="29729"/>
    <lineage>
        <taxon>Eukaryota</taxon>
        <taxon>Viridiplantae</taxon>
        <taxon>Streptophyta</taxon>
        <taxon>Embryophyta</taxon>
        <taxon>Tracheophyta</taxon>
        <taxon>Spermatophyta</taxon>
        <taxon>Magnoliopsida</taxon>
        <taxon>eudicotyledons</taxon>
        <taxon>Gunneridae</taxon>
        <taxon>Pentapetalae</taxon>
        <taxon>rosids</taxon>
        <taxon>malvids</taxon>
        <taxon>Malvales</taxon>
        <taxon>Malvaceae</taxon>
        <taxon>Malvoideae</taxon>
        <taxon>Gossypium</taxon>
    </lineage>
</organism>
<name>A0ABR0MKZ2_GOSAR</name>
<protein>
    <submittedName>
        <fullName evidence="3">Uncharacterized protein</fullName>
    </submittedName>
</protein>
<feature type="transmembrane region" description="Helical" evidence="2">
    <location>
        <begin position="62"/>
        <end position="86"/>
    </location>
</feature>
<comment type="caution">
    <text evidence="3">The sequence shown here is derived from an EMBL/GenBank/DDBJ whole genome shotgun (WGS) entry which is preliminary data.</text>
</comment>
<feature type="compositionally biased region" description="Basic and acidic residues" evidence="1">
    <location>
        <begin position="134"/>
        <end position="145"/>
    </location>
</feature>
<evidence type="ECO:0000313" key="3">
    <source>
        <dbReference type="EMBL" id="KAK5773240.1"/>
    </source>
</evidence>
<keyword evidence="4" id="KW-1185">Reference proteome</keyword>
<keyword evidence="2" id="KW-1133">Transmembrane helix</keyword>
<evidence type="ECO:0000313" key="4">
    <source>
        <dbReference type="Proteomes" id="UP001358586"/>
    </source>
</evidence>
<feature type="transmembrane region" description="Helical" evidence="2">
    <location>
        <begin position="29"/>
        <end position="55"/>
    </location>
</feature>
<gene>
    <name evidence="3" type="ORF">PVK06_049545</name>
</gene>
<sequence>MVLEVLQQSGFELLRASSKFRSASAIVNFVNLFLGIRLFTVVLLSCLFALLISFFGFAARKAVFATAFIVTTVVNKFLTVMINVLIGDKHATPFSLVCLLFTLPGGVLYQQSVTGPPPHDSTASKQTGDASVNGEHEDNQDKKIPAIDYSISD</sequence>
<feature type="compositionally biased region" description="Polar residues" evidence="1">
    <location>
        <begin position="121"/>
        <end position="130"/>
    </location>
</feature>
<dbReference type="EMBL" id="JARKNE010000013">
    <property type="protein sequence ID" value="KAK5773240.1"/>
    <property type="molecule type" value="Genomic_DNA"/>
</dbReference>
<keyword evidence="2" id="KW-0472">Membrane</keyword>
<evidence type="ECO:0000256" key="2">
    <source>
        <dbReference type="SAM" id="Phobius"/>
    </source>
</evidence>
<proteinExistence type="predicted"/>
<accession>A0ABR0MKZ2</accession>